<keyword evidence="2" id="KW-1185">Reference proteome</keyword>
<sequence>MNKRNYLKRFLTEEKVTLSNQFPKTINMTTDELYNFFITEISALTTTGDLIISNESTKFCISEHFRGIDIPLLDELGLQRAHEIKH</sequence>
<name>A0A2T8HLH3_9SPHI</name>
<dbReference type="AlphaFoldDB" id="A0A2T8HLH3"/>
<dbReference type="EMBL" id="QDKG01000001">
    <property type="protein sequence ID" value="PVH26276.1"/>
    <property type="molecule type" value="Genomic_DNA"/>
</dbReference>
<gene>
    <name evidence="1" type="ORF">DC487_01225</name>
</gene>
<evidence type="ECO:0000313" key="2">
    <source>
        <dbReference type="Proteomes" id="UP000245627"/>
    </source>
</evidence>
<comment type="caution">
    <text evidence="1">The sequence shown here is derived from an EMBL/GenBank/DDBJ whole genome shotgun (WGS) entry which is preliminary data.</text>
</comment>
<protein>
    <submittedName>
        <fullName evidence="1">Uncharacterized protein</fullName>
    </submittedName>
</protein>
<organism evidence="1 2">
    <name type="scientific">Sphingobacterium corticibacter</name>
    <dbReference type="NCBI Taxonomy" id="2171749"/>
    <lineage>
        <taxon>Bacteria</taxon>
        <taxon>Pseudomonadati</taxon>
        <taxon>Bacteroidota</taxon>
        <taxon>Sphingobacteriia</taxon>
        <taxon>Sphingobacteriales</taxon>
        <taxon>Sphingobacteriaceae</taxon>
        <taxon>Sphingobacterium</taxon>
    </lineage>
</organism>
<reference evidence="1 2" key="1">
    <citation type="submission" date="2018-04" db="EMBL/GenBank/DDBJ databases">
        <title>Sphingobacterium cortibacter sp. nov.</title>
        <authorList>
            <person name="Li Y."/>
        </authorList>
    </citation>
    <scope>NUCLEOTIDE SEQUENCE [LARGE SCALE GENOMIC DNA]</scope>
    <source>
        <strain evidence="1 2">2c-3</strain>
    </source>
</reference>
<dbReference type="RefSeq" id="WP_116774141.1">
    <property type="nucleotide sequence ID" value="NZ_QDKG01000001.1"/>
</dbReference>
<dbReference type="Proteomes" id="UP000245627">
    <property type="component" value="Unassembled WGS sequence"/>
</dbReference>
<accession>A0A2T8HLH3</accession>
<evidence type="ECO:0000313" key="1">
    <source>
        <dbReference type="EMBL" id="PVH26276.1"/>
    </source>
</evidence>
<proteinExistence type="predicted"/>